<evidence type="ECO:0000256" key="2">
    <source>
        <dbReference type="ARBA" id="ARBA00010075"/>
    </source>
</evidence>
<feature type="domain" description="Transposase IS4-like" evidence="6">
    <location>
        <begin position="95"/>
        <end position="267"/>
    </location>
</feature>
<dbReference type="InterPro" id="IPR002559">
    <property type="entry name" value="Transposase_11"/>
</dbReference>
<evidence type="ECO:0000256" key="1">
    <source>
        <dbReference type="ARBA" id="ARBA00003544"/>
    </source>
</evidence>
<dbReference type="GO" id="GO:0003677">
    <property type="term" value="F:DNA binding"/>
    <property type="evidence" value="ECO:0007669"/>
    <property type="project" value="UniProtKB-KW"/>
</dbReference>
<evidence type="ECO:0000259" key="7">
    <source>
        <dbReference type="Pfam" id="PF05598"/>
    </source>
</evidence>
<evidence type="ECO:0000313" key="8">
    <source>
        <dbReference type="EMBL" id="AEH90707.1"/>
    </source>
</evidence>
<dbReference type="PANTHER" id="PTHR35604:SF2">
    <property type="entry name" value="TRANSPOSASE INSH FOR INSERTION SEQUENCE ELEMENT IS5A-RELATED"/>
    <property type="match status" value="1"/>
</dbReference>
<keyword evidence="5" id="KW-0233">DNA recombination</keyword>
<sequence length="275" mass="30279">MESCPSQGRAAWPPLVLFKALLLQSLYGLSDRELEEALGDRLSFRRFVGLGLEESIPDHTVLSRFRNLLVGEGLLDKLFGELDRQLEKAGVILKRGTMLDATLINAVSLPPTDERTSKEADARGTVRQGKGGFTFGYKAHVGVDEGSGLIRTVITTLANVNDTVMADALICGDEKTVWADAAYDTPARRARLKAEGKKVRIARRPNKHHPQLPPLLKHYNRLIARRRATVETTFATLKNRMKLTAIRYVGLAKATAQLTMAATAFNMRGWAAITG</sequence>
<proteinExistence type="inferred from homology"/>
<evidence type="ECO:0000256" key="4">
    <source>
        <dbReference type="ARBA" id="ARBA00023125"/>
    </source>
</evidence>
<dbReference type="Pfam" id="PF05598">
    <property type="entry name" value="DUF772"/>
    <property type="match status" value="1"/>
</dbReference>
<dbReference type="Pfam" id="PF01609">
    <property type="entry name" value="DDE_Tnp_1"/>
    <property type="match status" value="1"/>
</dbReference>
<feature type="domain" description="Transposase InsH N-terminal" evidence="7">
    <location>
        <begin position="4"/>
        <end position="67"/>
    </location>
</feature>
<keyword evidence="3" id="KW-0815">Transposition</keyword>
<dbReference type="PANTHER" id="PTHR35604">
    <property type="entry name" value="TRANSPOSASE INSH FOR INSERTION SEQUENCE ELEMENT IS5A-RELATED"/>
    <property type="match status" value="1"/>
</dbReference>
<organism evidence="8 9">
    <name type="scientific">Mesorhizobium opportunistum (strain LMG 24607 / HAMBI 3007 / WSM2075)</name>
    <dbReference type="NCBI Taxonomy" id="536019"/>
    <lineage>
        <taxon>Bacteria</taxon>
        <taxon>Pseudomonadati</taxon>
        <taxon>Pseudomonadota</taxon>
        <taxon>Alphaproteobacteria</taxon>
        <taxon>Hyphomicrobiales</taxon>
        <taxon>Phyllobacteriaceae</taxon>
        <taxon>Mesorhizobium</taxon>
    </lineage>
</organism>
<dbReference type="NCBIfam" id="NF033581">
    <property type="entry name" value="transpos_IS5_4"/>
    <property type="match status" value="1"/>
</dbReference>
<name>F7Y514_MESOW</name>
<dbReference type="EMBL" id="CP002279">
    <property type="protein sequence ID" value="AEH90707.1"/>
    <property type="molecule type" value="Genomic_DNA"/>
</dbReference>
<comment type="function">
    <text evidence="1">Involved in the transposition of the insertion sequence IS5.</text>
</comment>
<evidence type="ECO:0000313" key="9">
    <source>
        <dbReference type="Proteomes" id="UP000001623"/>
    </source>
</evidence>
<dbReference type="Proteomes" id="UP000001623">
    <property type="component" value="Chromosome"/>
</dbReference>
<gene>
    <name evidence="8" type="ordered locus">Mesop_6355</name>
</gene>
<comment type="similarity">
    <text evidence="2">Belongs to the transposase 11 family.</text>
</comment>
<evidence type="ECO:0000256" key="3">
    <source>
        <dbReference type="ARBA" id="ARBA00022578"/>
    </source>
</evidence>
<dbReference type="KEGG" id="mop:Mesop_6355"/>
<dbReference type="InterPro" id="IPR008490">
    <property type="entry name" value="Transposase_InsH_N"/>
</dbReference>
<dbReference type="GO" id="GO:0006313">
    <property type="term" value="P:DNA transposition"/>
    <property type="evidence" value="ECO:0007669"/>
    <property type="project" value="InterPro"/>
</dbReference>
<dbReference type="AlphaFoldDB" id="F7Y514"/>
<keyword evidence="4" id="KW-0238">DNA-binding</keyword>
<dbReference type="InterPro" id="IPR047959">
    <property type="entry name" value="Transpos_IS5"/>
</dbReference>
<dbReference type="GO" id="GO:0004803">
    <property type="term" value="F:transposase activity"/>
    <property type="evidence" value="ECO:0007669"/>
    <property type="project" value="InterPro"/>
</dbReference>
<dbReference type="eggNOG" id="COG3039">
    <property type="taxonomic scope" value="Bacteria"/>
</dbReference>
<evidence type="ECO:0000259" key="6">
    <source>
        <dbReference type="Pfam" id="PF01609"/>
    </source>
</evidence>
<dbReference type="HOGENOM" id="CLU_049873_1_1_5"/>
<accession>F7Y514</accession>
<evidence type="ECO:0000256" key="5">
    <source>
        <dbReference type="ARBA" id="ARBA00023172"/>
    </source>
</evidence>
<reference evidence="8 9" key="1">
    <citation type="submission" date="2010-10" db="EMBL/GenBank/DDBJ databases">
        <title>Complete sequence of Mesorhizobium opportunistum WSM2075.</title>
        <authorList>
            <consortium name="US DOE Joint Genome Institute"/>
            <person name="Lucas S."/>
            <person name="Copeland A."/>
            <person name="Lapidus A."/>
            <person name="Cheng J.-F."/>
            <person name="Bruce D."/>
            <person name="Goodwin L."/>
            <person name="Pitluck S."/>
            <person name="Chertkov O."/>
            <person name="Misra M."/>
            <person name="Detter J.C."/>
            <person name="Han C."/>
            <person name="Tapia R."/>
            <person name="Land M."/>
            <person name="Hauser L."/>
            <person name="Kyrpides N."/>
            <person name="Ovchinnikova G."/>
            <person name="Mavrommatis K.M."/>
            <person name="Tiwari R.P."/>
            <person name="Howieson J.G."/>
            <person name="O'Hara G.W."/>
            <person name="Nandasena K.G."/>
            <person name="Woyke T."/>
        </authorList>
    </citation>
    <scope>NUCLEOTIDE SEQUENCE [LARGE SCALE GENOMIC DNA]</scope>
    <source>
        <strain evidence="9">LMG 24607 / HAMBI 3007 / WSM2075</strain>
    </source>
</reference>
<protein>
    <submittedName>
        <fullName evidence="8">Transposase IS4 family protein</fullName>
    </submittedName>
</protein>